<feature type="domain" description="Transcription regulator PadR C-terminal" evidence="2">
    <location>
        <begin position="95"/>
        <end position="175"/>
    </location>
</feature>
<dbReference type="InterPro" id="IPR036388">
    <property type="entry name" value="WH-like_DNA-bd_sf"/>
</dbReference>
<dbReference type="Proteomes" id="UP000298488">
    <property type="component" value="Unassembled WGS sequence"/>
</dbReference>
<organism evidence="3 4">
    <name type="scientific">Terrimesophilobacter mesophilus</name>
    <dbReference type="NCBI Taxonomy" id="433647"/>
    <lineage>
        <taxon>Bacteria</taxon>
        <taxon>Bacillati</taxon>
        <taxon>Actinomycetota</taxon>
        <taxon>Actinomycetes</taxon>
        <taxon>Micrococcales</taxon>
        <taxon>Microbacteriaceae</taxon>
        <taxon>Terrimesophilobacter</taxon>
    </lineage>
</organism>
<dbReference type="PANTHER" id="PTHR43252">
    <property type="entry name" value="TRANSCRIPTIONAL REGULATOR YQJI"/>
    <property type="match status" value="1"/>
</dbReference>
<evidence type="ECO:0000313" key="3">
    <source>
        <dbReference type="EMBL" id="TFB78705.1"/>
    </source>
</evidence>
<dbReference type="InterPro" id="IPR036390">
    <property type="entry name" value="WH_DNA-bd_sf"/>
</dbReference>
<name>A0A4R8V8D9_9MICO</name>
<evidence type="ECO:0000313" key="4">
    <source>
        <dbReference type="Proteomes" id="UP000298488"/>
    </source>
</evidence>
<dbReference type="AlphaFoldDB" id="A0A4R8V8D9"/>
<feature type="domain" description="Transcription regulator PadR N-terminal" evidence="1">
    <location>
        <begin position="7"/>
        <end position="81"/>
    </location>
</feature>
<dbReference type="InterPro" id="IPR018309">
    <property type="entry name" value="Tscrpt_reg_PadR_C"/>
</dbReference>
<dbReference type="EMBL" id="SOFI01000003">
    <property type="protein sequence ID" value="TFB78705.1"/>
    <property type="molecule type" value="Genomic_DNA"/>
</dbReference>
<keyword evidence="4" id="KW-1185">Reference proteome</keyword>
<evidence type="ECO:0000259" key="1">
    <source>
        <dbReference type="Pfam" id="PF03551"/>
    </source>
</evidence>
<dbReference type="InterPro" id="IPR005149">
    <property type="entry name" value="Tscrpt_reg_PadR_N"/>
</dbReference>
<evidence type="ECO:0000259" key="2">
    <source>
        <dbReference type="Pfam" id="PF10400"/>
    </source>
</evidence>
<dbReference type="SUPFAM" id="SSF46785">
    <property type="entry name" value="Winged helix' DNA-binding domain"/>
    <property type="match status" value="1"/>
</dbReference>
<dbReference type="Pfam" id="PF03551">
    <property type="entry name" value="PadR"/>
    <property type="match status" value="1"/>
</dbReference>
<dbReference type="RefSeq" id="WP_104094583.1">
    <property type="nucleotide sequence ID" value="NZ_JACHBP010000001.1"/>
</dbReference>
<dbReference type="PANTHER" id="PTHR43252:SF6">
    <property type="entry name" value="NEGATIVE TRANSCRIPTION REGULATOR PADR"/>
    <property type="match status" value="1"/>
</dbReference>
<dbReference type="Gene3D" id="1.10.10.10">
    <property type="entry name" value="Winged helix-like DNA-binding domain superfamily/Winged helix DNA-binding domain"/>
    <property type="match status" value="1"/>
</dbReference>
<gene>
    <name evidence="3" type="ORF">E3N84_00580</name>
</gene>
<comment type="caution">
    <text evidence="3">The sequence shown here is derived from an EMBL/GenBank/DDBJ whole genome shotgun (WGS) entry which is preliminary data.</text>
</comment>
<reference evidence="3 4" key="1">
    <citation type="submission" date="2019-03" db="EMBL/GenBank/DDBJ databases">
        <title>Genomics of glacier-inhabiting Cryobacterium strains.</title>
        <authorList>
            <person name="Liu Q."/>
            <person name="Xin Y.-H."/>
        </authorList>
    </citation>
    <scope>NUCLEOTIDE SEQUENCE [LARGE SCALE GENOMIC DNA]</scope>
    <source>
        <strain evidence="3 4">CGMCC 1.10440</strain>
    </source>
</reference>
<dbReference type="Pfam" id="PF10400">
    <property type="entry name" value="Vir_act_alpha_C"/>
    <property type="match status" value="1"/>
</dbReference>
<accession>A0A4R8V8D9</accession>
<protein>
    <submittedName>
        <fullName evidence="3">PadR family transcriptional regulator</fullName>
    </submittedName>
</protein>
<dbReference type="OrthoDB" id="3186544at2"/>
<sequence>MSVRQSLLAILDQGPCYGYQLRSEFDRRTGSTWPLNVGQIYNTLDRLERDGLVEKTDVEGSDPDSSGQIYYRITDAGSAEVAGWLGSPVERSAATRDELAIKLAIAVTLPGVDIAQVIQVQRTATLRTLQELTKTKNASGDPESSEELAWLLVVDSMIFQAEAEVRWLDHSEARLARASAAGLASPLPLSTEVPKRGRPAKVVAR</sequence>
<proteinExistence type="predicted"/>